<dbReference type="InterPro" id="IPR007379">
    <property type="entry name" value="Tim44-like_dom"/>
</dbReference>
<dbReference type="InterPro" id="IPR032710">
    <property type="entry name" value="NTF2-like_dom_sf"/>
</dbReference>
<protein>
    <recommendedName>
        <fullName evidence="4">Tim44-like domain-containing protein</fullName>
    </recommendedName>
</protein>
<keyword evidence="2" id="KW-0472">Membrane</keyword>
<dbReference type="Proteomes" id="UP000002194">
    <property type="component" value="Chromosome"/>
</dbReference>
<dbReference type="EMBL" id="AE017285">
    <property type="protein sequence ID" value="AAS97243.1"/>
    <property type="molecule type" value="Genomic_DNA"/>
</dbReference>
<feature type="region of interest" description="Disordered" evidence="1">
    <location>
        <begin position="158"/>
        <end position="194"/>
    </location>
</feature>
<organism evidence="5 6">
    <name type="scientific">Nitratidesulfovibrio vulgaris (strain ATCC 29579 / DSM 644 / CCUG 34227 / NCIMB 8303 / VKM B-1760 / Hildenborough)</name>
    <name type="common">Desulfovibrio vulgaris</name>
    <dbReference type="NCBI Taxonomy" id="882"/>
    <lineage>
        <taxon>Bacteria</taxon>
        <taxon>Pseudomonadati</taxon>
        <taxon>Thermodesulfobacteriota</taxon>
        <taxon>Desulfovibrionia</taxon>
        <taxon>Desulfovibrionales</taxon>
        <taxon>Desulfovibrionaceae</taxon>
        <taxon>Nitratidesulfovibrio</taxon>
    </lineage>
</organism>
<dbReference type="OrthoDB" id="5297955at2"/>
<keyword evidence="2" id="KW-1133">Transmembrane helix</keyword>
<feature type="region of interest" description="Disordered" evidence="1">
    <location>
        <begin position="41"/>
        <end position="96"/>
    </location>
</feature>
<dbReference type="PhylomeDB" id="Q727T3"/>
<dbReference type="STRING" id="882.DVU_2771"/>
<evidence type="ECO:0000259" key="4">
    <source>
        <dbReference type="SMART" id="SM00978"/>
    </source>
</evidence>
<dbReference type="PATRIC" id="fig|882.5.peg.2507"/>
<dbReference type="Pfam" id="PF04280">
    <property type="entry name" value="Tim44"/>
    <property type="match status" value="1"/>
</dbReference>
<feature type="signal peptide" evidence="3">
    <location>
        <begin position="1"/>
        <end position="37"/>
    </location>
</feature>
<dbReference type="eggNOG" id="COG4395">
    <property type="taxonomic scope" value="Bacteria"/>
</dbReference>
<feature type="transmembrane region" description="Helical" evidence="2">
    <location>
        <begin position="129"/>
        <end position="147"/>
    </location>
</feature>
<dbReference type="SUPFAM" id="SSF54427">
    <property type="entry name" value="NTF2-like"/>
    <property type="match status" value="1"/>
</dbReference>
<gene>
    <name evidence="5" type="ordered locus">DVU_2771</name>
</gene>
<dbReference type="SMR" id="Q727T3"/>
<sequence length="321" mass="34441">MSACAVAPRAMTHFRKSFFVAAFCAALVLCMSPLADAKRMGGGGSFGSRPSMQRSFTPTPQQAPQMQRQQTPTQQGINQQNPGAAQQPGMAQQPRRGLFGGMGGFLGGMLAGGLLGSLFFGGGFGGMPGILDMLLLALVAYGIFKFISMRRQAANPQPAAAGYGAHTSPSDNDNGWGTLRSAPQGGTTYQEQAGPEVPAGFDIEQFIKGAKMAFTRLQASWDKRDLEDISQFSTPAVLDEIRRQAEADPVPSTTEILLVNANLLGVVEENGQQTATVFFDVLLREDPRQDAPTSVREVWHFVRPVKGTGMWQLDGIQQVDQ</sequence>
<name>Q727T3_NITV2</name>
<evidence type="ECO:0000313" key="6">
    <source>
        <dbReference type="Proteomes" id="UP000002194"/>
    </source>
</evidence>
<reference evidence="5 6" key="1">
    <citation type="journal article" date="2004" name="Nat. Biotechnol.">
        <title>The genome sequence of the anaerobic, sulfate-reducing bacterium Desulfovibrio vulgaris Hildenborough.</title>
        <authorList>
            <person name="Heidelberg J.F."/>
            <person name="Seshadri R."/>
            <person name="Haveman S.A."/>
            <person name="Hemme C.L."/>
            <person name="Paulsen I.T."/>
            <person name="Kolonay J.F."/>
            <person name="Eisen J.A."/>
            <person name="Ward N."/>
            <person name="Methe B."/>
            <person name="Brinkac L.M."/>
            <person name="Daugherty S.C."/>
            <person name="Deboy R.T."/>
            <person name="Dodson R.J."/>
            <person name="Durkin A.S."/>
            <person name="Madupu R."/>
            <person name="Nelson W.C."/>
            <person name="Sullivan S.A."/>
            <person name="Fouts D."/>
            <person name="Haft D.H."/>
            <person name="Selengut J."/>
            <person name="Peterson J.D."/>
            <person name="Davidsen T.M."/>
            <person name="Zafar N."/>
            <person name="Zhou L."/>
            <person name="Radune D."/>
            <person name="Dimitrov G."/>
            <person name="Hance M."/>
            <person name="Tran K."/>
            <person name="Khouri H."/>
            <person name="Gill J."/>
            <person name="Utterback T.R."/>
            <person name="Feldblyum T.V."/>
            <person name="Wall J.D."/>
            <person name="Voordouw G."/>
            <person name="Fraser C.M."/>
        </authorList>
    </citation>
    <scope>NUCLEOTIDE SEQUENCE [LARGE SCALE GENOMIC DNA]</scope>
    <source>
        <strain evidence="6">ATCC 29579 / DSM 644 / NCIMB 8303 / VKM B-1760 / Hildenborough</strain>
    </source>
</reference>
<dbReference type="PANTHER" id="PTHR41542:SF1">
    <property type="entry name" value="BLL5807 PROTEIN"/>
    <property type="match status" value="1"/>
</dbReference>
<feature type="compositionally biased region" description="Low complexity" evidence="1">
    <location>
        <begin position="57"/>
        <end position="94"/>
    </location>
</feature>
<feature type="transmembrane region" description="Helical" evidence="2">
    <location>
        <begin position="98"/>
        <end position="122"/>
    </location>
</feature>
<feature type="chain" id="PRO_5004285101" description="Tim44-like domain-containing protein" evidence="3">
    <location>
        <begin position="38"/>
        <end position="321"/>
    </location>
</feature>
<dbReference type="KEGG" id="dvu:DVU_2771"/>
<feature type="domain" description="Tim44-like" evidence="4">
    <location>
        <begin position="190"/>
        <end position="318"/>
    </location>
</feature>
<evidence type="ECO:0000256" key="3">
    <source>
        <dbReference type="SAM" id="SignalP"/>
    </source>
</evidence>
<dbReference type="HOGENOM" id="CLU_052470_0_0_7"/>
<keyword evidence="3" id="KW-0732">Signal</keyword>
<keyword evidence="6" id="KW-1185">Reference proteome</keyword>
<keyword evidence="2" id="KW-0812">Transmembrane</keyword>
<evidence type="ECO:0000256" key="2">
    <source>
        <dbReference type="SAM" id="Phobius"/>
    </source>
</evidence>
<dbReference type="EnsemblBacteria" id="AAS97243">
    <property type="protein sequence ID" value="AAS97243"/>
    <property type="gene ID" value="DVU_2771"/>
</dbReference>
<evidence type="ECO:0000256" key="1">
    <source>
        <dbReference type="SAM" id="MobiDB-lite"/>
    </source>
</evidence>
<dbReference type="AlphaFoldDB" id="Q727T3"/>
<dbReference type="SMART" id="SM00978">
    <property type="entry name" value="Tim44"/>
    <property type="match status" value="1"/>
</dbReference>
<dbReference type="PANTHER" id="PTHR41542">
    <property type="entry name" value="BLL5807 PROTEIN"/>
    <property type="match status" value="1"/>
</dbReference>
<dbReference type="PaxDb" id="882-DVU_2771"/>
<accession>Q727T3</accession>
<proteinExistence type="predicted"/>
<evidence type="ECO:0000313" key="5">
    <source>
        <dbReference type="EMBL" id="AAS97243.1"/>
    </source>
</evidence>